<reference evidence="12" key="1">
    <citation type="journal article" date="2019" name="Int. J. Syst. Evol. Microbiol.">
        <title>The Global Catalogue of Microorganisms (GCM) 10K type strain sequencing project: providing services to taxonomists for standard genome sequencing and annotation.</title>
        <authorList>
            <consortium name="The Broad Institute Genomics Platform"/>
            <consortium name="The Broad Institute Genome Sequencing Center for Infectious Disease"/>
            <person name="Wu L."/>
            <person name="Ma J."/>
        </authorList>
    </citation>
    <scope>NUCLEOTIDE SEQUENCE [LARGE SCALE GENOMIC DNA]</scope>
    <source>
        <strain evidence="12">KCTC 42986</strain>
    </source>
</reference>
<keyword evidence="12" id="KW-1185">Reference proteome</keyword>
<dbReference type="CDD" id="cd06185">
    <property type="entry name" value="PDR_like"/>
    <property type="match status" value="1"/>
</dbReference>
<dbReference type="InterPro" id="IPR012675">
    <property type="entry name" value="Beta-grasp_dom_sf"/>
</dbReference>
<evidence type="ECO:0000256" key="4">
    <source>
        <dbReference type="ARBA" id="ARBA00022714"/>
    </source>
</evidence>
<evidence type="ECO:0000256" key="1">
    <source>
        <dbReference type="ARBA" id="ARBA00001917"/>
    </source>
</evidence>
<dbReference type="InterPro" id="IPR017927">
    <property type="entry name" value="FAD-bd_FR_type"/>
</dbReference>
<dbReference type="InterPro" id="IPR036010">
    <property type="entry name" value="2Fe-2S_ferredoxin-like_sf"/>
</dbReference>
<keyword evidence="3" id="KW-0288">FMN</keyword>
<name>A0ABV7F4N6_9BURK</name>
<dbReference type="PRINTS" id="PR00409">
    <property type="entry name" value="PHDIOXRDTASE"/>
</dbReference>
<organism evidence="11 12">
    <name type="scientific">Undibacterium arcticum</name>
    <dbReference type="NCBI Taxonomy" id="1762892"/>
    <lineage>
        <taxon>Bacteria</taxon>
        <taxon>Pseudomonadati</taxon>
        <taxon>Pseudomonadota</taxon>
        <taxon>Betaproteobacteria</taxon>
        <taxon>Burkholderiales</taxon>
        <taxon>Oxalobacteraceae</taxon>
        <taxon>Undibacterium</taxon>
    </lineage>
</organism>
<keyword evidence="2" id="KW-0285">Flavoprotein</keyword>
<evidence type="ECO:0000256" key="8">
    <source>
        <dbReference type="ARBA" id="ARBA00023014"/>
    </source>
</evidence>
<evidence type="ECO:0000259" key="9">
    <source>
        <dbReference type="PROSITE" id="PS51085"/>
    </source>
</evidence>
<protein>
    <submittedName>
        <fullName evidence="11">PDR/VanB family oxidoreductase</fullName>
    </submittedName>
</protein>
<accession>A0ABV7F4N6</accession>
<dbReference type="InterPro" id="IPR039261">
    <property type="entry name" value="FNR_nucleotide-bd"/>
</dbReference>
<comment type="caution">
    <text evidence="11">The sequence shown here is derived from an EMBL/GenBank/DDBJ whole genome shotgun (WGS) entry which is preliminary data.</text>
</comment>
<dbReference type="InterPro" id="IPR006058">
    <property type="entry name" value="2Fe2S_fd_BS"/>
</dbReference>
<evidence type="ECO:0000256" key="2">
    <source>
        <dbReference type="ARBA" id="ARBA00022630"/>
    </source>
</evidence>
<dbReference type="SUPFAM" id="SSF63380">
    <property type="entry name" value="Riboflavin synthase domain-like"/>
    <property type="match status" value="1"/>
</dbReference>
<dbReference type="PROSITE" id="PS51085">
    <property type="entry name" value="2FE2S_FER_2"/>
    <property type="match status" value="1"/>
</dbReference>
<dbReference type="PROSITE" id="PS51384">
    <property type="entry name" value="FAD_FR"/>
    <property type="match status" value="1"/>
</dbReference>
<dbReference type="RefSeq" id="WP_390323407.1">
    <property type="nucleotide sequence ID" value="NZ_JBHRTP010000040.1"/>
</dbReference>
<dbReference type="SUPFAM" id="SSF52343">
    <property type="entry name" value="Ferredoxin reductase-like, C-terminal NADP-linked domain"/>
    <property type="match status" value="1"/>
</dbReference>
<dbReference type="EMBL" id="JBHRTP010000040">
    <property type="protein sequence ID" value="MFC3109048.1"/>
    <property type="molecule type" value="Genomic_DNA"/>
</dbReference>
<sequence>MYEEWLDLDVTGIRELTSAVKEFELRAPDKSALPAFRAGAHLRFMLPVETGAVERCYSLINASEQNAIYRIAVHRAAQSKGGSSFMCESVMVGTRLRARPPKNDFVLTSGGRHHVLLAGGIGITPIFSMAKALAAANQSFEIHYVARTPESMAYRDEIAAAFDDRVQVYFDHGDPSMGMPLQRILAGPENGTHVYVCGPQPMIDSVLANAQLQGWRGDSIHFELFAPPATDPSDSAIEVTLARSHQTVQVPAGKPILDALLEHGCDLLYDCRRGECGICAVPVLEGVPEHRDYALSESQKRDNSTMCICVSRAKTQRLVLDI</sequence>
<evidence type="ECO:0000256" key="6">
    <source>
        <dbReference type="ARBA" id="ARBA00023002"/>
    </source>
</evidence>
<dbReference type="PROSITE" id="PS00197">
    <property type="entry name" value="2FE2S_FER_1"/>
    <property type="match status" value="1"/>
</dbReference>
<keyword evidence="7" id="KW-0408">Iron</keyword>
<keyword evidence="4" id="KW-0001">2Fe-2S</keyword>
<dbReference type="PANTHER" id="PTHR47354:SF1">
    <property type="entry name" value="CARNITINE MONOOXYGENASE REDUCTASE SUBUNIT"/>
    <property type="match status" value="1"/>
</dbReference>
<comment type="cofactor">
    <cofactor evidence="1">
        <name>FMN</name>
        <dbReference type="ChEBI" id="CHEBI:58210"/>
    </cofactor>
</comment>
<evidence type="ECO:0000313" key="12">
    <source>
        <dbReference type="Proteomes" id="UP001595530"/>
    </source>
</evidence>
<keyword evidence="8" id="KW-0411">Iron-sulfur</keyword>
<dbReference type="Gene3D" id="3.10.20.30">
    <property type="match status" value="1"/>
</dbReference>
<evidence type="ECO:0000313" key="11">
    <source>
        <dbReference type="EMBL" id="MFC3109048.1"/>
    </source>
</evidence>
<dbReference type="Pfam" id="PF22290">
    <property type="entry name" value="DmmA-like_N"/>
    <property type="match status" value="1"/>
</dbReference>
<keyword evidence="5" id="KW-0479">Metal-binding</keyword>
<dbReference type="InterPro" id="IPR001041">
    <property type="entry name" value="2Fe-2S_ferredoxin-type"/>
</dbReference>
<evidence type="ECO:0000256" key="5">
    <source>
        <dbReference type="ARBA" id="ARBA00022723"/>
    </source>
</evidence>
<feature type="domain" description="2Fe-2S ferredoxin-type" evidence="9">
    <location>
        <begin position="237"/>
        <end position="322"/>
    </location>
</feature>
<keyword evidence="6" id="KW-0560">Oxidoreductase</keyword>
<proteinExistence type="predicted"/>
<dbReference type="InterPro" id="IPR054582">
    <property type="entry name" value="DmmA-like_N"/>
</dbReference>
<feature type="domain" description="FAD-binding FR-type" evidence="10">
    <location>
        <begin position="3"/>
        <end position="108"/>
    </location>
</feature>
<evidence type="ECO:0000259" key="10">
    <source>
        <dbReference type="PROSITE" id="PS51384"/>
    </source>
</evidence>
<dbReference type="CDD" id="cd00207">
    <property type="entry name" value="fer2"/>
    <property type="match status" value="1"/>
</dbReference>
<dbReference type="SUPFAM" id="SSF54292">
    <property type="entry name" value="2Fe-2S ferredoxin-like"/>
    <property type="match status" value="1"/>
</dbReference>
<dbReference type="Gene3D" id="2.40.30.10">
    <property type="entry name" value="Translation factors"/>
    <property type="match status" value="1"/>
</dbReference>
<gene>
    <name evidence="11" type="ORF">ACFOFO_13950</name>
</gene>
<dbReference type="Gene3D" id="3.40.50.80">
    <property type="entry name" value="Nucleotide-binding domain of ferredoxin-NADP reductase (FNR) module"/>
    <property type="match status" value="1"/>
</dbReference>
<dbReference type="Pfam" id="PF00111">
    <property type="entry name" value="Fer2"/>
    <property type="match status" value="1"/>
</dbReference>
<evidence type="ECO:0000256" key="7">
    <source>
        <dbReference type="ARBA" id="ARBA00023004"/>
    </source>
</evidence>
<dbReference type="InterPro" id="IPR017938">
    <property type="entry name" value="Riboflavin_synthase-like_b-brl"/>
</dbReference>
<dbReference type="Proteomes" id="UP001595530">
    <property type="component" value="Unassembled WGS sequence"/>
</dbReference>
<dbReference type="PANTHER" id="PTHR47354">
    <property type="entry name" value="NADH OXIDOREDUCTASE HCR"/>
    <property type="match status" value="1"/>
</dbReference>
<evidence type="ECO:0000256" key="3">
    <source>
        <dbReference type="ARBA" id="ARBA00022643"/>
    </source>
</evidence>
<dbReference type="InterPro" id="IPR050415">
    <property type="entry name" value="MRET"/>
</dbReference>